<dbReference type="EMBL" id="JAOTPV010000008">
    <property type="protein sequence ID" value="KAJ4479343.1"/>
    <property type="molecule type" value="Genomic_DNA"/>
</dbReference>
<proteinExistence type="predicted"/>
<dbReference type="Proteomes" id="UP001150266">
    <property type="component" value="Unassembled WGS sequence"/>
</dbReference>
<evidence type="ECO:0000313" key="1">
    <source>
        <dbReference type="EMBL" id="KAJ4479343.1"/>
    </source>
</evidence>
<comment type="caution">
    <text evidence="1">The sequence shown here is derived from an EMBL/GenBank/DDBJ whole genome shotgun (WGS) entry which is preliminary data.</text>
</comment>
<sequence length="104" mass="12222">MDSDDPRRKHSRYQSYAQMDSVMKRLGFPDRRRRSGSSIPGYDCMALDWSFNLFFTAPFIKEHTRSQTKVVDIIDCVFDDITLKNVPGDRFKVGMSPQHYCRSY</sequence>
<protein>
    <submittedName>
        <fullName evidence="1">Uncharacterized protein</fullName>
    </submittedName>
</protein>
<dbReference type="AlphaFoldDB" id="A0A9W9DNN0"/>
<keyword evidence="2" id="KW-1185">Reference proteome</keyword>
<name>A0A9W9DNN0_9AGAR</name>
<gene>
    <name evidence="1" type="ORF">J3R30DRAFT_3404129</name>
</gene>
<reference evidence="1" key="1">
    <citation type="submission" date="2022-08" db="EMBL/GenBank/DDBJ databases">
        <title>A Global Phylogenomic Analysis of the Shiitake Genus Lentinula.</title>
        <authorList>
            <consortium name="DOE Joint Genome Institute"/>
            <person name="Sierra-Patev S."/>
            <person name="Min B."/>
            <person name="Naranjo-Ortiz M."/>
            <person name="Looney B."/>
            <person name="Konkel Z."/>
            <person name="Slot J.C."/>
            <person name="Sakamoto Y."/>
            <person name="Steenwyk J.L."/>
            <person name="Rokas A."/>
            <person name="Carro J."/>
            <person name="Camarero S."/>
            <person name="Ferreira P."/>
            <person name="Molpeceres G."/>
            <person name="Ruiz-Duenas F.J."/>
            <person name="Serrano A."/>
            <person name="Henrissat B."/>
            <person name="Drula E."/>
            <person name="Hughes K.W."/>
            <person name="Mata J.L."/>
            <person name="Ishikawa N.K."/>
            <person name="Vargas-Isla R."/>
            <person name="Ushijima S."/>
            <person name="Smith C.A."/>
            <person name="Ahrendt S."/>
            <person name="Andreopoulos W."/>
            <person name="He G."/>
            <person name="Labutti K."/>
            <person name="Lipzen A."/>
            <person name="Ng V."/>
            <person name="Riley R."/>
            <person name="Sandor L."/>
            <person name="Barry K."/>
            <person name="Martinez A.T."/>
            <person name="Xiao Y."/>
            <person name="Gibbons J.G."/>
            <person name="Terashima K."/>
            <person name="Grigoriev I.V."/>
            <person name="Hibbett D.S."/>
        </authorList>
    </citation>
    <scope>NUCLEOTIDE SEQUENCE</scope>
    <source>
        <strain evidence="1">JLM2183</strain>
    </source>
</reference>
<evidence type="ECO:0000313" key="2">
    <source>
        <dbReference type="Proteomes" id="UP001150266"/>
    </source>
</evidence>
<organism evidence="1 2">
    <name type="scientific">Lentinula aciculospora</name>
    <dbReference type="NCBI Taxonomy" id="153920"/>
    <lineage>
        <taxon>Eukaryota</taxon>
        <taxon>Fungi</taxon>
        <taxon>Dikarya</taxon>
        <taxon>Basidiomycota</taxon>
        <taxon>Agaricomycotina</taxon>
        <taxon>Agaricomycetes</taxon>
        <taxon>Agaricomycetidae</taxon>
        <taxon>Agaricales</taxon>
        <taxon>Marasmiineae</taxon>
        <taxon>Omphalotaceae</taxon>
        <taxon>Lentinula</taxon>
    </lineage>
</organism>
<accession>A0A9W9DNN0</accession>